<keyword evidence="4" id="KW-1005">Bacterial flagellum biogenesis</keyword>
<comment type="caution">
    <text evidence="6">The sequence shown here is derived from an EMBL/GenBank/DDBJ whole genome shotgun (WGS) entry which is preliminary data.</text>
</comment>
<dbReference type="NCBIfam" id="TIGR00208">
    <property type="entry name" value="fliS"/>
    <property type="match status" value="1"/>
</dbReference>
<reference evidence="6 7" key="1">
    <citation type="submission" date="2024-08" db="EMBL/GenBank/DDBJ databases">
        <title>Two novel Cytobacillus novel species.</title>
        <authorList>
            <person name="Liu G."/>
        </authorList>
    </citation>
    <scope>NUCLEOTIDE SEQUENCE [LARGE SCALE GENOMIC DNA]</scope>
    <source>
        <strain evidence="6 7">FJAT-54145</strain>
    </source>
</reference>
<protein>
    <submittedName>
        <fullName evidence="6">Flagellar export chaperone FliS</fullName>
    </submittedName>
</protein>
<dbReference type="PANTHER" id="PTHR34773">
    <property type="entry name" value="FLAGELLAR SECRETION CHAPERONE FLIS"/>
    <property type="match status" value="1"/>
</dbReference>
<keyword evidence="6" id="KW-0969">Cilium</keyword>
<evidence type="ECO:0000313" key="6">
    <source>
        <dbReference type="EMBL" id="MFE8701669.1"/>
    </source>
</evidence>
<keyword evidence="6" id="KW-0966">Cell projection</keyword>
<name>A0ABW6KBR4_9BACI</name>
<dbReference type="SUPFAM" id="SSF101116">
    <property type="entry name" value="Flagellar export chaperone FliS"/>
    <property type="match status" value="1"/>
</dbReference>
<keyword evidence="3" id="KW-0963">Cytoplasm</keyword>
<gene>
    <name evidence="6" type="primary">fliS</name>
    <name evidence="6" type="ORF">ACFYKX_13780</name>
</gene>
<evidence type="ECO:0000256" key="2">
    <source>
        <dbReference type="ARBA" id="ARBA00008787"/>
    </source>
</evidence>
<dbReference type="PANTHER" id="PTHR34773:SF1">
    <property type="entry name" value="FLAGELLAR SECRETION CHAPERONE FLIS"/>
    <property type="match status" value="1"/>
</dbReference>
<evidence type="ECO:0000256" key="1">
    <source>
        <dbReference type="ARBA" id="ARBA00004514"/>
    </source>
</evidence>
<keyword evidence="7" id="KW-1185">Reference proteome</keyword>
<keyword evidence="6" id="KW-0282">Flagellum</keyword>
<keyword evidence="5" id="KW-0143">Chaperone</keyword>
<dbReference type="InterPro" id="IPR036584">
    <property type="entry name" value="FliS_sf"/>
</dbReference>
<comment type="subcellular location">
    <subcellularLocation>
        <location evidence="1">Cytoplasm</location>
        <location evidence="1">Cytosol</location>
    </subcellularLocation>
</comment>
<comment type="similarity">
    <text evidence="2">Belongs to the FliS family.</text>
</comment>
<dbReference type="InterPro" id="IPR003713">
    <property type="entry name" value="FliS"/>
</dbReference>
<dbReference type="Pfam" id="PF02561">
    <property type="entry name" value="FliS"/>
    <property type="match status" value="1"/>
</dbReference>
<accession>A0ABW6KBR4</accession>
<evidence type="ECO:0000256" key="5">
    <source>
        <dbReference type="ARBA" id="ARBA00023186"/>
    </source>
</evidence>
<dbReference type="Proteomes" id="UP001601059">
    <property type="component" value="Unassembled WGS sequence"/>
</dbReference>
<dbReference type="EMBL" id="JBIACK010000006">
    <property type="protein sequence ID" value="MFE8701669.1"/>
    <property type="molecule type" value="Genomic_DNA"/>
</dbReference>
<dbReference type="CDD" id="cd16098">
    <property type="entry name" value="FliS"/>
    <property type="match status" value="1"/>
</dbReference>
<evidence type="ECO:0000256" key="4">
    <source>
        <dbReference type="ARBA" id="ARBA00022795"/>
    </source>
</evidence>
<organism evidence="6 7">
    <name type="scientific">Cytobacillus spartinae</name>
    <dbReference type="NCBI Taxonomy" id="3299023"/>
    <lineage>
        <taxon>Bacteria</taxon>
        <taxon>Bacillati</taxon>
        <taxon>Bacillota</taxon>
        <taxon>Bacilli</taxon>
        <taxon>Bacillales</taxon>
        <taxon>Bacillaceae</taxon>
        <taxon>Cytobacillus</taxon>
    </lineage>
</organism>
<sequence length="145" mass="16803">MIVSNFITEELIYQKNPQEITSILYEACLTNLEDSLEALKRKDYEHVNKKLQNVNDILHRLGAGINYEKGGIISDQLDAIYNYLADRLIQANFYKDEKVIHEVLNIITMIATAWNEAMSKNKDNTPIQVKKRHMAYEKSVLTELD</sequence>
<dbReference type="RefSeq" id="WP_389361638.1">
    <property type="nucleotide sequence ID" value="NZ_JBIACK010000006.1"/>
</dbReference>
<dbReference type="Gene3D" id="1.20.120.340">
    <property type="entry name" value="Flagellar protein FliS"/>
    <property type="match status" value="1"/>
</dbReference>
<evidence type="ECO:0000256" key="3">
    <source>
        <dbReference type="ARBA" id="ARBA00022490"/>
    </source>
</evidence>
<evidence type="ECO:0000313" key="7">
    <source>
        <dbReference type="Proteomes" id="UP001601059"/>
    </source>
</evidence>
<proteinExistence type="inferred from homology"/>